<keyword evidence="2" id="KW-1185">Reference proteome</keyword>
<name>A0AA97M0F0_9ACTN</name>
<dbReference type="Pfam" id="PF13604">
    <property type="entry name" value="AAA_30"/>
    <property type="match status" value="1"/>
</dbReference>
<organism evidence="1 2">
    <name type="scientific">Thermobifida halotolerans</name>
    <dbReference type="NCBI Taxonomy" id="483545"/>
    <lineage>
        <taxon>Bacteria</taxon>
        <taxon>Bacillati</taxon>
        <taxon>Actinomycetota</taxon>
        <taxon>Actinomycetes</taxon>
        <taxon>Streptosporangiales</taxon>
        <taxon>Nocardiopsidaceae</taxon>
        <taxon>Thermobifida</taxon>
    </lineage>
</organism>
<sequence length="208" mass="21832">MVSDLSCSMSWATVTPPTLLRARLVPKVRRRTCADSAGRPSSVASLSRSRLTLSAEQHAVTERLTTGGHALDAVIGVAGAGKTTIMSAARPPGRRADSGWLGPTSPPKQASHSTVAAWLTRIDSSQILSGIDVLVIDEAAMLDDRALARLAEVTQISGIKLVVIGDPHQWYATGVGDGFAAVHKAVGGPVPSEARRQRDVVDQITLAQ</sequence>
<reference evidence="1" key="1">
    <citation type="submission" date="2020-10" db="EMBL/GenBank/DDBJ databases">
        <title>De novo genome project of the cellulose decomposer Thermobifida halotolerans type strain.</title>
        <authorList>
            <person name="Nagy I."/>
            <person name="Horvath B."/>
            <person name="Kukolya J."/>
            <person name="Nagy I."/>
            <person name="Orsini M."/>
        </authorList>
    </citation>
    <scope>NUCLEOTIDE SEQUENCE</scope>
    <source>
        <strain evidence="1">DSM 44931</strain>
    </source>
</reference>
<accession>A0AA97M0F0</accession>
<protein>
    <submittedName>
        <fullName evidence="1">AAA family ATPase</fullName>
    </submittedName>
</protein>
<dbReference type="AlphaFoldDB" id="A0AA97M0F0"/>
<proteinExistence type="predicted"/>
<dbReference type="EMBL" id="CP063196">
    <property type="protein sequence ID" value="UOE21324.1"/>
    <property type="molecule type" value="Genomic_DNA"/>
</dbReference>
<evidence type="ECO:0000313" key="1">
    <source>
        <dbReference type="EMBL" id="UOE21324.1"/>
    </source>
</evidence>
<evidence type="ECO:0000313" key="2">
    <source>
        <dbReference type="Proteomes" id="UP000265719"/>
    </source>
</evidence>
<dbReference type="RefSeq" id="WP_084012880.1">
    <property type="nucleotide sequence ID" value="NZ_CP063196.1"/>
</dbReference>
<dbReference type="SUPFAM" id="SSF52540">
    <property type="entry name" value="P-loop containing nucleoside triphosphate hydrolases"/>
    <property type="match status" value="1"/>
</dbReference>
<dbReference type="KEGG" id="thao:NI17_009455"/>
<gene>
    <name evidence="1" type="ORF">NI17_009455</name>
</gene>
<dbReference type="Proteomes" id="UP000265719">
    <property type="component" value="Chromosome"/>
</dbReference>
<dbReference type="Gene3D" id="3.40.50.300">
    <property type="entry name" value="P-loop containing nucleotide triphosphate hydrolases"/>
    <property type="match status" value="1"/>
</dbReference>
<dbReference type="InterPro" id="IPR027417">
    <property type="entry name" value="P-loop_NTPase"/>
</dbReference>